<comment type="caution">
    <text evidence="2">The sequence shown here is derived from an EMBL/GenBank/DDBJ whole genome shotgun (WGS) entry which is preliminary data.</text>
</comment>
<dbReference type="EMBL" id="LXQA010392440">
    <property type="protein sequence ID" value="MCI48849.1"/>
    <property type="molecule type" value="Genomic_DNA"/>
</dbReference>
<feature type="non-terminal residue" evidence="2">
    <location>
        <position position="1"/>
    </location>
</feature>
<feature type="compositionally biased region" description="Acidic residues" evidence="1">
    <location>
        <begin position="45"/>
        <end position="61"/>
    </location>
</feature>
<protein>
    <submittedName>
        <fullName evidence="2">Uncharacterized protein</fullName>
    </submittedName>
</protein>
<feature type="region of interest" description="Disordered" evidence="1">
    <location>
        <begin position="45"/>
        <end position="75"/>
    </location>
</feature>
<dbReference type="Proteomes" id="UP000265520">
    <property type="component" value="Unassembled WGS sequence"/>
</dbReference>
<reference evidence="2 3" key="1">
    <citation type="journal article" date="2018" name="Front. Plant Sci.">
        <title>Red Clover (Trifolium pratense) and Zigzag Clover (T. medium) - A Picture of Genomic Similarities and Differences.</title>
        <authorList>
            <person name="Dluhosova J."/>
            <person name="Istvanek J."/>
            <person name="Nedelnik J."/>
            <person name="Repkova J."/>
        </authorList>
    </citation>
    <scope>NUCLEOTIDE SEQUENCE [LARGE SCALE GENOMIC DNA]</scope>
    <source>
        <strain evidence="3">cv. 10/8</strain>
        <tissue evidence="2">Leaf</tissue>
    </source>
</reference>
<evidence type="ECO:0000256" key="1">
    <source>
        <dbReference type="SAM" id="MobiDB-lite"/>
    </source>
</evidence>
<dbReference type="AlphaFoldDB" id="A0A392SJM1"/>
<keyword evidence="3" id="KW-1185">Reference proteome</keyword>
<accession>A0A392SJM1</accession>
<name>A0A392SJM1_9FABA</name>
<proteinExistence type="predicted"/>
<organism evidence="2 3">
    <name type="scientific">Trifolium medium</name>
    <dbReference type="NCBI Taxonomy" id="97028"/>
    <lineage>
        <taxon>Eukaryota</taxon>
        <taxon>Viridiplantae</taxon>
        <taxon>Streptophyta</taxon>
        <taxon>Embryophyta</taxon>
        <taxon>Tracheophyta</taxon>
        <taxon>Spermatophyta</taxon>
        <taxon>Magnoliopsida</taxon>
        <taxon>eudicotyledons</taxon>
        <taxon>Gunneridae</taxon>
        <taxon>Pentapetalae</taxon>
        <taxon>rosids</taxon>
        <taxon>fabids</taxon>
        <taxon>Fabales</taxon>
        <taxon>Fabaceae</taxon>
        <taxon>Papilionoideae</taxon>
        <taxon>50 kb inversion clade</taxon>
        <taxon>NPAAA clade</taxon>
        <taxon>Hologalegina</taxon>
        <taxon>IRL clade</taxon>
        <taxon>Trifolieae</taxon>
        <taxon>Trifolium</taxon>
    </lineage>
</organism>
<sequence length="75" mass="8512">NAPPGQVGANPIVNVNVPQELLIPQNEVQVDRAEMVVENEVEMNFSFEEEEDPDEDPEEDPYSYLEEGEFRPNGH</sequence>
<evidence type="ECO:0000313" key="2">
    <source>
        <dbReference type="EMBL" id="MCI48849.1"/>
    </source>
</evidence>
<evidence type="ECO:0000313" key="3">
    <source>
        <dbReference type="Proteomes" id="UP000265520"/>
    </source>
</evidence>